<proteinExistence type="predicted"/>
<reference evidence="2" key="1">
    <citation type="submission" date="2022-11" db="UniProtKB">
        <authorList>
            <consortium name="WormBaseParasite"/>
        </authorList>
    </citation>
    <scope>IDENTIFICATION</scope>
</reference>
<protein>
    <submittedName>
        <fullName evidence="2">Uncharacterized protein</fullName>
    </submittedName>
</protein>
<keyword evidence="1" id="KW-1185">Reference proteome</keyword>
<evidence type="ECO:0000313" key="2">
    <source>
        <dbReference type="WBParaSite" id="sdigi.contig15.g1442.t1"/>
    </source>
</evidence>
<evidence type="ECO:0000313" key="1">
    <source>
        <dbReference type="Proteomes" id="UP000887581"/>
    </source>
</evidence>
<accession>A0A915PKG6</accession>
<organism evidence="1 2">
    <name type="scientific">Setaria digitata</name>
    <dbReference type="NCBI Taxonomy" id="48799"/>
    <lineage>
        <taxon>Eukaryota</taxon>
        <taxon>Metazoa</taxon>
        <taxon>Ecdysozoa</taxon>
        <taxon>Nematoda</taxon>
        <taxon>Chromadorea</taxon>
        <taxon>Rhabditida</taxon>
        <taxon>Spirurina</taxon>
        <taxon>Spiruromorpha</taxon>
        <taxon>Filarioidea</taxon>
        <taxon>Setariidae</taxon>
        <taxon>Setaria</taxon>
    </lineage>
</organism>
<dbReference type="Proteomes" id="UP000887581">
    <property type="component" value="Unplaced"/>
</dbReference>
<dbReference type="WBParaSite" id="sdigi.contig15.g1442.t1">
    <property type="protein sequence ID" value="sdigi.contig15.g1442.t1"/>
    <property type="gene ID" value="sdigi.contig15.g1442"/>
</dbReference>
<dbReference type="AlphaFoldDB" id="A0A915PKG6"/>
<name>A0A915PKG6_9BILA</name>
<sequence>MGYKRLKRQYTPFMNTAEPVYHSHNLALPAQTYFPFAIPGYLPNYQGDGLTEIQAIEKTRALNAPFFYAAKYFIPN</sequence>